<reference evidence="2 3" key="1">
    <citation type="submission" date="2022-10" db="EMBL/GenBank/DDBJ databases">
        <title>Luteolibacter arcticus strain CCTCC AB 2014275, whole genome shotgun sequencing project.</title>
        <authorList>
            <person name="Zhao G."/>
            <person name="Shen L."/>
        </authorList>
    </citation>
    <scope>NUCLEOTIDE SEQUENCE [LARGE SCALE GENOMIC DNA]</scope>
    <source>
        <strain evidence="2 3">CCTCC AB 2014275</strain>
    </source>
</reference>
<dbReference type="EMBL" id="JAPDDT010000009">
    <property type="protein sequence ID" value="MCW1924712.1"/>
    <property type="molecule type" value="Genomic_DNA"/>
</dbReference>
<evidence type="ECO:0000313" key="3">
    <source>
        <dbReference type="Proteomes" id="UP001320876"/>
    </source>
</evidence>
<dbReference type="Proteomes" id="UP001320876">
    <property type="component" value="Unassembled WGS sequence"/>
</dbReference>
<name>A0ABT3GMF6_9BACT</name>
<evidence type="ECO:0000256" key="1">
    <source>
        <dbReference type="SAM" id="MobiDB-lite"/>
    </source>
</evidence>
<dbReference type="RefSeq" id="WP_264488821.1">
    <property type="nucleotide sequence ID" value="NZ_JAPDDT010000009.1"/>
</dbReference>
<accession>A0ABT3GMF6</accession>
<feature type="region of interest" description="Disordered" evidence="1">
    <location>
        <begin position="52"/>
        <end position="82"/>
    </location>
</feature>
<feature type="compositionally biased region" description="Basic and acidic residues" evidence="1">
    <location>
        <begin position="52"/>
        <end position="72"/>
    </location>
</feature>
<comment type="caution">
    <text evidence="2">The sequence shown here is derived from an EMBL/GenBank/DDBJ whole genome shotgun (WGS) entry which is preliminary data.</text>
</comment>
<keyword evidence="3" id="KW-1185">Reference proteome</keyword>
<protein>
    <submittedName>
        <fullName evidence="2">Uncharacterized protein</fullName>
    </submittedName>
</protein>
<proteinExistence type="predicted"/>
<gene>
    <name evidence="2" type="ORF">OKA05_19255</name>
</gene>
<evidence type="ECO:0000313" key="2">
    <source>
        <dbReference type="EMBL" id="MCW1924712.1"/>
    </source>
</evidence>
<sequence length="82" mass="9686">MNCPHCQRLLYSRQHARCGYCGGLLPEEVRLSDHEVDEMKAEIRDIDARRAVAKEKEDREREEQRRRDRDRGAAVYFPPGPF</sequence>
<organism evidence="2 3">
    <name type="scientific">Luteolibacter arcticus</name>
    <dbReference type="NCBI Taxonomy" id="1581411"/>
    <lineage>
        <taxon>Bacteria</taxon>
        <taxon>Pseudomonadati</taxon>
        <taxon>Verrucomicrobiota</taxon>
        <taxon>Verrucomicrobiia</taxon>
        <taxon>Verrucomicrobiales</taxon>
        <taxon>Verrucomicrobiaceae</taxon>
        <taxon>Luteolibacter</taxon>
    </lineage>
</organism>